<sequence length="450" mass="49215">MDDRVGHVADDVGGEAEVEEHVGGGVDHLSGVLGVHVAVADGGEGGDEPVHGGDVELPTSTWPPPAGDEAAQKARVSYAKASMQFAGRKVARHQGDSELGSSSSYSYTSIKSMNEPKLGLWETLARKAKGILDEDGTAHKSDEYTKQKTPRKFDSSTGAQESRSRWSFENHSRTGDTGSRTRSEALAASVNQLGGRIRDALEEGLTIVDNKTSNIIEETKKIQIRRKQANSNSYMPNPAFDTLRPPNLSHDQAETAAQETQLKASRDVANAMAAKAKLVLRELKTVKADLAFAKQRCAQLEEENKFLREAKQKGSKTEEDDDLIRVQLETLLAEKSRLAQENSMYARENRFLREIVDFHQFTTHDVAPLDDDMEDSIPGEDSNHTYSEDMFPVVEAYLDREELSPVPSRPESPILSSCESSSPKSSNSKSSAANLPSYVSKPNALVPDTD</sequence>
<dbReference type="PANTHER" id="PTHR31016:SF5">
    <property type="entry name" value="EXPRESSED PROTEIN"/>
    <property type="match status" value="1"/>
</dbReference>
<feature type="region of interest" description="Disordered" evidence="2">
    <location>
        <begin position="139"/>
        <end position="183"/>
    </location>
</feature>
<feature type="compositionally biased region" description="Low complexity" evidence="2">
    <location>
        <begin position="411"/>
        <end position="437"/>
    </location>
</feature>
<feature type="region of interest" description="Disordered" evidence="2">
    <location>
        <begin position="84"/>
        <end position="107"/>
    </location>
</feature>
<gene>
    <name evidence="3" type="ORF">OsJ_35020</name>
</gene>
<organism evidence="3">
    <name type="scientific">Oryza sativa subsp. japonica</name>
    <name type="common">Rice</name>
    <dbReference type="NCBI Taxonomy" id="39947"/>
    <lineage>
        <taxon>Eukaryota</taxon>
        <taxon>Viridiplantae</taxon>
        <taxon>Streptophyta</taxon>
        <taxon>Embryophyta</taxon>
        <taxon>Tracheophyta</taxon>
        <taxon>Spermatophyta</taxon>
        <taxon>Magnoliopsida</taxon>
        <taxon>Liliopsida</taxon>
        <taxon>Poales</taxon>
        <taxon>Poaceae</taxon>
        <taxon>BOP clade</taxon>
        <taxon>Oryzoideae</taxon>
        <taxon>Oryzeae</taxon>
        <taxon>Oryzinae</taxon>
        <taxon>Oryza</taxon>
        <taxon>Oryza sativa</taxon>
    </lineage>
</organism>
<dbReference type="Proteomes" id="UP000007752">
    <property type="component" value="Chromosome 12"/>
</dbReference>
<dbReference type="EMBL" id="CM000149">
    <property type="protein sequence ID" value="EEE52653.1"/>
    <property type="molecule type" value="Genomic_DNA"/>
</dbReference>
<name>B9GBJ6_ORYSJ</name>
<dbReference type="AlphaFoldDB" id="B9GBJ6"/>
<feature type="region of interest" description="Disordered" evidence="2">
    <location>
        <begin position="398"/>
        <end position="450"/>
    </location>
</feature>
<keyword evidence="1" id="KW-0175">Coiled coil</keyword>
<feature type="compositionally biased region" description="Basic and acidic residues" evidence="2">
    <location>
        <begin position="162"/>
        <end position="183"/>
    </location>
</feature>
<feature type="coiled-coil region" evidence="1">
    <location>
        <begin position="283"/>
        <end position="348"/>
    </location>
</feature>
<feature type="compositionally biased region" description="Basic and acidic residues" evidence="2">
    <location>
        <begin position="139"/>
        <end position="154"/>
    </location>
</feature>
<accession>B9GBJ6</accession>
<evidence type="ECO:0000256" key="1">
    <source>
        <dbReference type="SAM" id="Coils"/>
    </source>
</evidence>
<reference evidence="3" key="1">
    <citation type="journal article" date="2005" name="PLoS Biol.">
        <title>The genomes of Oryza sativa: a history of duplications.</title>
        <authorList>
            <person name="Yu J."/>
            <person name="Wang J."/>
            <person name="Lin W."/>
            <person name="Li S."/>
            <person name="Li H."/>
            <person name="Zhou J."/>
            <person name="Ni P."/>
            <person name="Dong W."/>
            <person name="Hu S."/>
            <person name="Zeng C."/>
            <person name="Zhang J."/>
            <person name="Zhang Y."/>
            <person name="Li R."/>
            <person name="Xu Z."/>
            <person name="Li S."/>
            <person name="Li X."/>
            <person name="Zheng H."/>
            <person name="Cong L."/>
            <person name="Lin L."/>
            <person name="Yin J."/>
            <person name="Geng J."/>
            <person name="Li G."/>
            <person name="Shi J."/>
            <person name="Liu J."/>
            <person name="Lv H."/>
            <person name="Li J."/>
            <person name="Wang J."/>
            <person name="Deng Y."/>
            <person name="Ran L."/>
            <person name="Shi X."/>
            <person name="Wang X."/>
            <person name="Wu Q."/>
            <person name="Li C."/>
            <person name="Ren X."/>
            <person name="Wang J."/>
            <person name="Wang X."/>
            <person name="Li D."/>
            <person name="Liu D."/>
            <person name="Zhang X."/>
            <person name="Ji Z."/>
            <person name="Zhao W."/>
            <person name="Sun Y."/>
            <person name="Zhang Z."/>
            <person name="Bao J."/>
            <person name="Han Y."/>
            <person name="Dong L."/>
            <person name="Ji J."/>
            <person name="Chen P."/>
            <person name="Wu S."/>
            <person name="Liu J."/>
            <person name="Xiao Y."/>
            <person name="Bu D."/>
            <person name="Tan J."/>
            <person name="Yang L."/>
            <person name="Ye C."/>
            <person name="Zhang J."/>
            <person name="Xu J."/>
            <person name="Zhou Y."/>
            <person name="Yu Y."/>
            <person name="Zhang B."/>
            <person name="Zhuang S."/>
            <person name="Wei H."/>
            <person name="Liu B."/>
            <person name="Lei M."/>
            <person name="Yu H."/>
            <person name="Li Y."/>
            <person name="Xu H."/>
            <person name="Wei S."/>
            <person name="He X."/>
            <person name="Fang L."/>
            <person name="Zhang Z."/>
            <person name="Zhang Y."/>
            <person name="Huang X."/>
            <person name="Su Z."/>
            <person name="Tong W."/>
            <person name="Li J."/>
            <person name="Tong Z."/>
            <person name="Li S."/>
            <person name="Ye J."/>
            <person name="Wang L."/>
            <person name="Fang L."/>
            <person name="Lei T."/>
            <person name="Chen C."/>
            <person name="Chen H."/>
            <person name="Xu Z."/>
            <person name="Li H."/>
            <person name="Huang H."/>
            <person name="Zhang F."/>
            <person name="Xu H."/>
            <person name="Li N."/>
            <person name="Zhao C."/>
            <person name="Li S."/>
            <person name="Dong L."/>
            <person name="Huang Y."/>
            <person name="Li L."/>
            <person name="Xi Y."/>
            <person name="Qi Q."/>
            <person name="Li W."/>
            <person name="Zhang B."/>
            <person name="Hu W."/>
            <person name="Zhang Y."/>
            <person name="Tian X."/>
            <person name="Jiao Y."/>
            <person name="Liang X."/>
            <person name="Jin J."/>
            <person name="Gao L."/>
            <person name="Zheng W."/>
            <person name="Hao B."/>
            <person name="Liu S."/>
            <person name="Wang W."/>
            <person name="Yuan L."/>
            <person name="Cao M."/>
            <person name="McDermott J."/>
            <person name="Samudrala R."/>
            <person name="Wang J."/>
            <person name="Wong G.K."/>
            <person name="Yang H."/>
        </authorList>
    </citation>
    <scope>NUCLEOTIDE SEQUENCE [LARGE SCALE GENOMIC DNA]</scope>
</reference>
<feature type="region of interest" description="Disordered" evidence="2">
    <location>
        <begin position="39"/>
        <end position="69"/>
    </location>
</feature>
<evidence type="ECO:0000256" key="2">
    <source>
        <dbReference type="SAM" id="MobiDB-lite"/>
    </source>
</evidence>
<feature type="compositionally biased region" description="Low complexity" evidence="2">
    <location>
        <begin position="97"/>
        <end position="107"/>
    </location>
</feature>
<evidence type="ECO:0000313" key="3">
    <source>
        <dbReference type="EMBL" id="EEE52653.1"/>
    </source>
</evidence>
<protein>
    <submittedName>
        <fullName evidence="3">Uncharacterized protein</fullName>
    </submittedName>
</protein>
<proteinExistence type="predicted"/>
<reference evidence="3" key="2">
    <citation type="submission" date="2008-12" db="EMBL/GenBank/DDBJ databases">
        <title>Improved gene annotation of the rice (Oryza sativa) genomes.</title>
        <authorList>
            <person name="Wang J."/>
            <person name="Li R."/>
            <person name="Fan W."/>
            <person name="Huang Q."/>
            <person name="Zhang J."/>
            <person name="Zhou Y."/>
            <person name="Hu Y."/>
            <person name="Zi S."/>
            <person name="Li J."/>
            <person name="Ni P."/>
            <person name="Zheng H."/>
            <person name="Zhang Y."/>
            <person name="Zhao M."/>
            <person name="Hao Q."/>
            <person name="McDermott J."/>
            <person name="Samudrala R."/>
            <person name="Kristiansen K."/>
            <person name="Wong G.K.-S."/>
        </authorList>
    </citation>
    <scope>NUCLEOTIDE SEQUENCE</scope>
</reference>
<dbReference type="PANTHER" id="PTHR31016">
    <property type="entry name" value="OS04G0228100 PROTEIN"/>
    <property type="match status" value="1"/>
</dbReference>